<dbReference type="SMART" id="SM00910">
    <property type="entry name" value="HIRAN"/>
    <property type="match status" value="1"/>
</dbReference>
<accession>A0A2T5C492</accession>
<name>A0A2T5C492_9BACT</name>
<keyword evidence="2" id="KW-0378">Hydrolase</keyword>
<sequence>MERIHYKNFSVAGFSYYEGVLVFNKLKIGTKLTLRAEPDNKYDPLAVAIYYKRHKLGFVPRNSNYSLAKLLGAGHRIFETRVQYVDQTASPEDQLGVVVFIKSEEKPEQA</sequence>
<dbReference type="Pfam" id="PF08797">
    <property type="entry name" value="HIRAN"/>
    <property type="match status" value="1"/>
</dbReference>
<evidence type="ECO:0000313" key="5">
    <source>
        <dbReference type="Proteomes" id="UP000243525"/>
    </source>
</evidence>
<evidence type="ECO:0000256" key="2">
    <source>
        <dbReference type="ARBA" id="ARBA00022801"/>
    </source>
</evidence>
<dbReference type="GO" id="GO:0016818">
    <property type="term" value="F:hydrolase activity, acting on acid anhydrides, in phosphorus-containing anhydrides"/>
    <property type="evidence" value="ECO:0007669"/>
    <property type="project" value="InterPro"/>
</dbReference>
<dbReference type="Gene3D" id="3.30.70.2330">
    <property type="match status" value="1"/>
</dbReference>
<feature type="domain" description="HIRAN" evidence="3">
    <location>
        <begin position="4"/>
        <end position="103"/>
    </location>
</feature>
<dbReference type="OrthoDB" id="1096764at2"/>
<organism evidence="4 5">
    <name type="scientific">Mangrovibacterium marinum</name>
    <dbReference type="NCBI Taxonomy" id="1639118"/>
    <lineage>
        <taxon>Bacteria</taxon>
        <taxon>Pseudomonadati</taxon>
        <taxon>Bacteroidota</taxon>
        <taxon>Bacteroidia</taxon>
        <taxon>Marinilabiliales</taxon>
        <taxon>Prolixibacteraceae</taxon>
        <taxon>Mangrovibacterium</taxon>
    </lineage>
</organism>
<reference evidence="4 5" key="1">
    <citation type="submission" date="2018-04" db="EMBL/GenBank/DDBJ databases">
        <title>Genomic Encyclopedia of Archaeal and Bacterial Type Strains, Phase II (KMG-II): from individual species to whole genera.</title>
        <authorList>
            <person name="Goeker M."/>
        </authorList>
    </citation>
    <scope>NUCLEOTIDE SEQUENCE [LARGE SCALE GENOMIC DNA]</scope>
    <source>
        <strain evidence="4 5">DSM 28823</strain>
    </source>
</reference>
<dbReference type="Proteomes" id="UP000243525">
    <property type="component" value="Unassembled WGS sequence"/>
</dbReference>
<dbReference type="GO" id="GO:0003676">
    <property type="term" value="F:nucleic acid binding"/>
    <property type="evidence" value="ECO:0007669"/>
    <property type="project" value="InterPro"/>
</dbReference>
<comment type="caution">
    <text evidence="4">The sequence shown here is derived from an EMBL/GenBank/DDBJ whole genome shotgun (WGS) entry which is preliminary data.</text>
</comment>
<protein>
    <submittedName>
        <fullName evidence="4">HIRAN domain-containing protein</fullName>
    </submittedName>
</protein>
<dbReference type="AlphaFoldDB" id="A0A2T5C492"/>
<evidence type="ECO:0000259" key="3">
    <source>
        <dbReference type="SMART" id="SM00910"/>
    </source>
</evidence>
<gene>
    <name evidence="4" type="ORF">C8N47_104152</name>
</gene>
<dbReference type="GO" id="GO:0008270">
    <property type="term" value="F:zinc ion binding"/>
    <property type="evidence" value="ECO:0007669"/>
    <property type="project" value="InterPro"/>
</dbReference>
<keyword evidence="5" id="KW-1185">Reference proteome</keyword>
<proteinExistence type="predicted"/>
<evidence type="ECO:0000313" key="4">
    <source>
        <dbReference type="EMBL" id="PTN09606.1"/>
    </source>
</evidence>
<keyword evidence="1" id="KW-0479">Metal-binding</keyword>
<evidence type="ECO:0000256" key="1">
    <source>
        <dbReference type="ARBA" id="ARBA00022723"/>
    </source>
</evidence>
<dbReference type="RefSeq" id="WP_107821502.1">
    <property type="nucleotide sequence ID" value="NZ_OY782574.1"/>
</dbReference>
<dbReference type="InterPro" id="IPR014905">
    <property type="entry name" value="HIRAN"/>
</dbReference>
<dbReference type="EMBL" id="QAAD01000004">
    <property type="protein sequence ID" value="PTN09606.1"/>
    <property type="molecule type" value="Genomic_DNA"/>
</dbReference>